<dbReference type="Gene3D" id="2.40.50.140">
    <property type="entry name" value="Nucleic acid-binding proteins"/>
    <property type="match status" value="1"/>
</dbReference>
<evidence type="ECO:0000256" key="1">
    <source>
        <dbReference type="ARBA" id="ARBA00007452"/>
    </source>
</evidence>
<dbReference type="InterPro" id="IPR037278">
    <property type="entry name" value="ARFGAP/RecO"/>
</dbReference>
<evidence type="ECO:0000313" key="10">
    <source>
        <dbReference type="Proteomes" id="UP000177434"/>
    </source>
</evidence>
<evidence type="ECO:0000256" key="3">
    <source>
        <dbReference type="ARBA" id="ARBA00022763"/>
    </source>
</evidence>
<dbReference type="InterPro" id="IPR042242">
    <property type="entry name" value="RecO_C"/>
</dbReference>
<dbReference type="GO" id="GO:0043590">
    <property type="term" value="C:bacterial nucleoid"/>
    <property type="evidence" value="ECO:0007669"/>
    <property type="project" value="TreeGrafter"/>
</dbReference>
<dbReference type="Gene3D" id="1.20.1440.120">
    <property type="entry name" value="Recombination protein O, C-terminal domain"/>
    <property type="match status" value="1"/>
</dbReference>
<dbReference type="AlphaFoldDB" id="A0A1F4UFK7"/>
<keyword evidence="4 7" id="KW-0233">DNA recombination</keyword>
<evidence type="ECO:0000313" key="9">
    <source>
        <dbReference type="EMBL" id="OGC43738.1"/>
    </source>
</evidence>
<dbReference type="Gene3D" id="6.20.220.20">
    <property type="entry name" value="Recombination protein O, zinc-binding domain"/>
    <property type="match status" value="1"/>
</dbReference>
<evidence type="ECO:0000256" key="7">
    <source>
        <dbReference type="HAMAP-Rule" id="MF_00201"/>
    </source>
</evidence>
<accession>A0A1F4UFK7</accession>
<dbReference type="GO" id="GO:0006302">
    <property type="term" value="P:double-strand break repair"/>
    <property type="evidence" value="ECO:0007669"/>
    <property type="project" value="TreeGrafter"/>
</dbReference>
<comment type="function">
    <text evidence="7">Involved in DNA repair and RecF pathway recombination.</text>
</comment>
<dbReference type="InterPro" id="IPR012340">
    <property type="entry name" value="NA-bd_OB-fold"/>
</dbReference>
<dbReference type="NCBIfam" id="TIGR00613">
    <property type="entry name" value="reco"/>
    <property type="match status" value="1"/>
</dbReference>
<dbReference type="SUPFAM" id="SSF57863">
    <property type="entry name" value="ArfGap/RecO-like zinc finger"/>
    <property type="match status" value="1"/>
</dbReference>
<keyword evidence="3 7" id="KW-0227">DNA damage</keyword>
<reference evidence="9 10" key="1">
    <citation type="journal article" date="2016" name="Nat. Commun.">
        <title>Thousands of microbial genomes shed light on interconnected biogeochemical processes in an aquifer system.</title>
        <authorList>
            <person name="Anantharaman K."/>
            <person name="Brown C.T."/>
            <person name="Hug L.A."/>
            <person name="Sharon I."/>
            <person name="Castelle C.J."/>
            <person name="Probst A.J."/>
            <person name="Thomas B.C."/>
            <person name="Singh A."/>
            <person name="Wilkins M.J."/>
            <person name="Karaoz U."/>
            <person name="Brodie E.L."/>
            <person name="Williams K.H."/>
            <person name="Hubbard S.S."/>
            <person name="Banfield J.F."/>
        </authorList>
    </citation>
    <scope>NUCLEOTIDE SEQUENCE [LARGE SCALE GENOMIC DNA]</scope>
</reference>
<evidence type="ECO:0000256" key="2">
    <source>
        <dbReference type="ARBA" id="ARBA00021310"/>
    </source>
</evidence>
<evidence type="ECO:0000259" key="8">
    <source>
        <dbReference type="Pfam" id="PF11967"/>
    </source>
</evidence>
<sequence length="205" mass="23652">MSKDRVIVLKSINYSEADKVLTVFGKHLGKFTLFAKSIRKITSKNRGNMQTLNICDISFYEGRGLPVLTESELKYSADTDILKRRVDEINKVIVMLNRILQENDPNERVFNMLESVCKHNFDIESVNRFRVIFLKEMGFLNDFSHCNVCGSTQNLKYIDISSFALLCENCYSKAGKSYKLGNNPYISKNFTQALDIYIKKIMEEI</sequence>
<dbReference type="HAMAP" id="MF_00201">
    <property type="entry name" value="RecO"/>
    <property type="match status" value="1"/>
</dbReference>
<gene>
    <name evidence="7" type="primary">recO</name>
    <name evidence="9" type="ORF">A2400_02360</name>
</gene>
<protein>
    <recommendedName>
        <fullName evidence="2 7">DNA repair protein RecO</fullName>
    </recommendedName>
    <alternativeName>
        <fullName evidence="6 7">Recombination protein O</fullName>
    </alternativeName>
</protein>
<comment type="similarity">
    <text evidence="1 7">Belongs to the RecO family.</text>
</comment>
<evidence type="ECO:0000256" key="6">
    <source>
        <dbReference type="ARBA" id="ARBA00033409"/>
    </source>
</evidence>
<dbReference type="EMBL" id="MEUN01000110">
    <property type="protein sequence ID" value="OGC43738.1"/>
    <property type="molecule type" value="Genomic_DNA"/>
</dbReference>
<evidence type="ECO:0000256" key="4">
    <source>
        <dbReference type="ARBA" id="ARBA00023172"/>
    </source>
</evidence>
<dbReference type="SUPFAM" id="SSF50249">
    <property type="entry name" value="Nucleic acid-binding proteins"/>
    <property type="match status" value="1"/>
</dbReference>
<dbReference type="InterPro" id="IPR003717">
    <property type="entry name" value="RecO"/>
</dbReference>
<keyword evidence="5 7" id="KW-0234">DNA repair</keyword>
<dbReference type="PANTHER" id="PTHR33991">
    <property type="entry name" value="DNA REPAIR PROTEIN RECO"/>
    <property type="match status" value="1"/>
</dbReference>
<dbReference type="PANTHER" id="PTHR33991:SF1">
    <property type="entry name" value="DNA REPAIR PROTEIN RECO"/>
    <property type="match status" value="1"/>
</dbReference>
<name>A0A1F4UFK7_9BACT</name>
<dbReference type="Pfam" id="PF02565">
    <property type="entry name" value="RecO_C"/>
    <property type="match status" value="1"/>
</dbReference>
<feature type="domain" description="DNA replication/recombination mediator RecO N-terminal" evidence="8">
    <location>
        <begin position="1"/>
        <end position="75"/>
    </location>
</feature>
<organism evidence="9 10">
    <name type="scientific">candidate division WS6 bacterium RIFOXYB1_FULL_33_14</name>
    <dbReference type="NCBI Taxonomy" id="1817896"/>
    <lineage>
        <taxon>Bacteria</taxon>
        <taxon>Candidatus Dojkabacteria</taxon>
    </lineage>
</organism>
<dbReference type="GO" id="GO:0006310">
    <property type="term" value="P:DNA recombination"/>
    <property type="evidence" value="ECO:0007669"/>
    <property type="project" value="UniProtKB-UniRule"/>
</dbReference>
<evidence type="ECO:0000256" key="5">
    <source>
        <dbReference type="ARBA" id="ARBA00023204"/>
    </source>
</evidence>
<proteinExistence type="inferred from homology"/>
<dbReference type="InterPro" id="IPR022572">
    <property type="entry name" value="DNA_rep/recomb_RecO_N"/>
</dbReference>
<dbReference type="Pfam" id="PF11967">
    <property type="entry name" value="RecO_N"/>
    <property type="match status" value="1"/>
</dbReference>
<dbReference type="Proteomes" id="UP000177434">
    <property type="component" value="Unassembled WGS sequence"/>
</dbReference>
<comment type="caution">
    <text evidence="9">The sequence shown here is derived from an EMBL/GenBank/DDBJ whole genome shotgun (WGS) entry which is preliminary data.</text>
</comment>